<sequence>MSTPSNLQYTWAAAAVQDIEKDVGNDPAKVAAEKTKGEHDSLSFAQKTTPLHTATHARIRRGVHKDGGIAGQAAPDPNPHWSVVYKDGKNKEIATQVTRPDGTVHSTTTWHVPAN</sequence>
<organism evidence="1 2">
    <name type="scientific">Cerrena zonata</name>
    <dbReference type="NCBI Taxonomy" id="2478898"/>
    <lineage>
        <taxon>Eukaryota</taxon>
        <taxon>Fungi</taxon>
        <taxon>Dikarya</taxon>
        <taxon>Basidiomycota</taxon>
        <taxon>Agaricomycotina</taxon>
        <taxon>Agaricomycetes</taxon>
        <taxon>Polyporales</taxon>
        <taxon>Cerrenaceae</taxon>
        <taxon>Cerrena</taxon>
    </lineage>
</organism>
<protein>
    <submittedName>
        <fullName evidence="1">Uncharacterized protein</fullName>
    </submittedName>
</protein>
<name>A0AAW0GJX9_9APHY</name>
<proteinExistence type="predicted"/>
<dbReference type="EMBL" id="JASBNA010000007">
    <property type="protein sequence ID" value="KAK7690207.1"/>
    <property type="molecule type" value="Genomic_DNA"/>
</dbReference>
<reference evidence="1 2" key="1">
    <citation type="submission" date="2022-09" db="EMBL/GenBank/DDBJ databases">
        <authorList>
            <person name="Palmer J.M."/>
        </authorList>
    </citation>
    <scope>NUCLEOTIDE SEQUENCE [LARGE SCALE GENOMIC DNA]</scope>
    <source>
        <strain evidence="1 2">DSM 7382</strain>
    </source>
</reference>
<comment type="caution">
    <text evidence="1">The sequence shown here is derived from an EMBL/GenBank/DDBJ whole genome shotgun (WGS) entry which is preliminary data.</text>
</comment>
<evidence type="ECO:0000313" key="1">
    <source>
        <dbReference type="EMBL" id="KAK7690207.1"/>
    </source>
</evidence>
<gene>
    <name evidence="1" type="ORF">QCA50_006858</name>
</gene>
<keyword evidence="2" id="KW-1185">Reference proteome</keyword>
<accession>A0AAW0GJX9</accession>
<evidence type="ECO:0000313" key="2">
    <source>
        <dbReference type="Proteomes" id="UP001385951"/>
    </source>
</evidence>
<dbReference type="Proteomes" id="UP001385951">
    <property type="component" value="Unassembled WGS sequence"/>
</dbReference>
<dbReference type="AlphaFoldDB" id="A0AAW0GJX9"/>